<dbReference type="InterPro" id="IPR038332">
    <property type="entry name" value="PPE_sf"/>
</dbReference>
<gene>
    <name evidence="3" type="ORF">CLV40_1254</name>
</gene>
<dbReference type="Gene3D" id="1.20.1260.20">
    <property type="entry name" value="PPE superfamily"/>
    <property type="match status" value="1"/>
</dbReference>
<evidence type="ECO:0000259" key="2">
    <source>
        <dbReference type="Pfam" id="PF20148"/>
    </source>
</evidence>
<dbReference type="InterPro" id="IPR036689">
    <property type="entry name" value="ESAT-6-like_sf"/>
</dbReference>
<comment type="caution">
    <text evidence="3">The sequence shown here is derived from an EMBL/GenBank/DDBJ whole genome shotgun (WGS) entry which is preliminary data.</text>
</comment>
<accession>A0A2S6GEL2</accession>
<sequence>MSNPLVAAVKDSTTGYSGIPIAEDAVSAYQGISSGDWVEGGMGAVAFGMDVADTVANPFGALFAAGAGWLMEHFEPLRQALDWLAGKPDVIASYGQTWDNVSRELASIQQDHADLVSRDLTGWQGAAADAYRAHAAEVSDALASASSVAGGLSTGTTIMGALVAAVRSAVRDLIARLVGNAVQWLLEEAFTLGLATPIVVGQITVAVSNAMTKVSKLIAKVTGTIRKVTPLLEKLRTLFGKIADKLKNLRRTGRNHSPTAHRTAATKGDVPSARGANPHLDDPRVASRSSDRPFCKDDPIDVATGEVVLTHTDLSLPGVLPLVLERHHQSNYRSGELFGPSWSSTLDQRVEVTADAVWLFTEDGRRLRYPRVADEVAELPEHGPRIRLIRTDSGYRAVDLHTARTSVFVRVGAEWEAGSRLPLTQLHHRAGASISIDLPDRPVRAVRMRRQPGLHLKAGRTRRRVRPRRHSTRHRTGRHLDRRQRPHQARRTGIPALGRPRLTRQLPAVRNRERLPCHRRTHRRPTRQGPPLPRGPAQGRSLGERCRLRLGRHTEPRPPPVRSNRRETPLLLPRRHLMTTPEQTRGERLAAAGLILLGVVEPAEFTPRAAWDSVARGDEPTVAVDEEEDLSAVTAAWLTLARAKGLFAPDGSFLLSTTGDENPLPWAHVRPGPGPLRLAETLVAHPGEPEFVTMSLTGGHVCGVTTEEWAYWLLWRDLTP</sequence>
<feature type="compositionally biased region" description="Basic residues" evidence="1">
    <location>
        <begin position="517"/>
        <end position="526"/>
    </location>
</feature>
<feature type="region of interest" description="Disordered" evidence="1">
    <location>
        <begin position="250"/>
        <end position="293"/>
    </location>
</feature>
<dbReference type="SUPFAM" id="SSF140453">
    <property type="entry name" value="EsxAB dimer-like"/>
    <property type="match status" value="1"/>
</dbReference>
<organism evidence="3 4">
    <name type="scientific">Actinokineospora auranticolor</name>
    <dbReference type="NCBI Taxonomy" id="155976"/>
    <lineage>
        <taxon>Bacteria</taxon>
        <taxon>Bacillati</taxon>
        <taxon>Actinomycetota</taxon>
        <taxon>Actinomycetes</taxon>
        <taxon>Pseudonocardiales</taxon>
        <taxon>Pseudonocardiaceae</taxon>
        <taxon>Actinokineospora</taxon>
    </lineage>
</organism>
<dbReference type="Proteomes" id="UP000239203">
    <property type="component" value="Unassembled WGS sequence"/>
</dbReference>
<feature type="compositionally biased region" description="Basic residues" evidence="1">
    <location>
        <begin position="458"/>
        <end position="490"/>
    </location>
</feature>
<dbReference type="EMBL" id="PTIX01000025">
    <property type="protein sequence ID" value="PPK63669.1"/>
    <property type="molecule type" value="Genomic_DNA"/>
</dbReference>
<dbReference type="InterPro" id="IPR045351">
    <property type="entry name" value="DUF6531"/>
</dbReference>
<keyword evidence="4" id="KW-1185">Reference proteome</keyword>
<dbReference type="AlphaFoldDB" id="A0A2S6GEL2"/>
<feature type="region of interest" description="Disordered" evidence="1">
    <location>
        <begin position="458"/>
        <end position="543"/>
    </location>
</feature>
<name>A0A2S6GEL2_9PSEU</name>
<feature type="domain" description="DUF6531" evidence="2">
    <location>
        <begin position="298"/>
        <end position="369"/>
    </location>
</feature>
<proteinExistence type="predicted"/>
<evidence type="ECO:0000313" key="3">
    <source>
        <dbReference type="EMBL" id="PPK63669.1"/>
    </source>
</evidence>
<feature type="compositionally biased region" description="Basic and acidic residues" evidence="1">
    <location>
        <begin position="279"/>
        <end position="293"/>
    </location>
</feature>
<evidence type="ECO:0000313" key="4">
    <source>
        <dbReference type="Proteomes" id="UP000239203"/>
    </source>
</evidence>
<protein>
    <recommendedName>
        <fullName evidence="2">DUF6531 domain-containing protein</fullName>
    </recommendedName>
</protein>
<evidence type="ECO:0000256" key="1">
    <source>
        <dbReference type="SAM" id="MobiDB-lite"/>
    </source>
</evidence>
<dbReference type="Pfam" id="PF20148">
    <property type="entry name" value="DUF6531"/>
    <property type="match status" value="1"/>
</dbReference>
<reference evidence="3 4" key="1">
    <citation type="submission" date="2018-02" db="EMBL/GenBank/DDBJ databases">
        <title>Genomic Encyclopedia of Archaeal and Bacterial Type Strains, Phase II (KMG-II): from individual species to whole genera.</title>
        <authorList>
            <person name="Goeker M."/>
        </authorList>
    </citation>
    <scope>NUCLEOTIDE SEQUENCE [LARGE SCALE GENOMIC DNA]</scope>
    <source>
        <strain evidence="3 4">YU 961-1</strain>
    </source>
</reference>